<dbReference type="GO" id="GO:0051726">
    <property type="term" value="P:regulation of cell cycle"/>
    <property type="evidence" value="ECO:0007669"/>
    <property type="project" value="TreeGrafter"/>
</dbReference>
<dbReference type="GO" id="GO:0106310">
    <property type="term" value="F:protein serine kinase activity"/>
    <property type="evidence" value="ECO:0007669"/>
    <property type="project" value="UniProtKB-UniRule"/>
</dbReference>
<evidence type="ECO:0000313" key="10">
    <source>
        <dbReference type="EMBL" id="RMX70984.1"/>
    </source>
</evidence>
<evidence type="ECO:0000256" key="8">
    <source>
        <dbReference type="RuleBase" id="RU369118"/>
    </source>
</evidence>
<dbReference type="PROSITE" id="PS00108">
    <property type="entry name" value="PROTEIN_KINASE_ST"/>
    <property type="match status" value="1"/>
</dbReference>
<dbReference type="EMBL" id="QWIJ01003160">
    <property type="protein sequence ID" value="RMX70984.1"/>
    <property type="molecule type" value="Genomic_DNA"/>
</dbReference>
<comment type="subcellular location">
    <subcellularLocation>
        <location evidence="8">Nucleus</location>
    </subcellularLocation>
</comment>
<keyword evidence="8" id="KW-0539">Nucleus</keyword>
<evidence type="ECO:0000256" key="2">
    <source>
        <dbReference type="ARBA" id="ARBA00022679"/>
    </source>
</evidence>
<dbReference type="GO" id="GO:0005524">
    <property type="term" value="F:ATP binding"/>
    <property type="evidence" value="ECO:0007669"/>
    <property type="project" value="UniProtKB-UniRule"/>
</dbReference>
<evidence type="ECO:0000256" key="4">
    <source>
        <dbReference type="ARBA" id="ARBA00022777"/>
    </source>
</evidence>
<comment type="catalytic activity">
    <reaction evidence="7 8">
        <text>L-seryl-[protein] + ATP = O-phospho-L-seryl-[protein] + ADP + H(+)</text>
        <dbReference type="Rhea" id="RHEA:17989"/>
        <dbReference type="Rhea" id="RHEA-COMP:9863"/>
        <dbReference type="Rhea" id="RHEA-COMP:11604"/>
        <dbReference type="ChEBI" id="CHEBI:15378"/>
        <dbReference type="ChEBI" id="CHEBI:29999"/>
        <dbReference type="ChEBI" id="CHEBI:30616"/>
        <dbReference type="ChEBI" id="CHEBI:83421"/>
        <dbReference type="ChEBI" id="CHEBI:456216"/>
        <dbReference type="EC" id="2.7.11.1"/>
    </reaction>
</comment>
<keyword evidence="2 8" id="KW-0808">Transferase</keyword>
<keyword evidence="4 8" id="KW-0418">Kinase</keyword>
<dbReference type="PROSITE" id="PS50011">
    <property type="entry name" value="PROTEIN_KINASE_DOM"/>
    <property type="match status" value="1"/>
</dbReference>
<reference evidence="10 11" key="1">
    <citation type="journal article" date="2018" name="BMC Genomics">
        <title>Genomic evidence for intraspecific hybridization in a clonal and extremely halotolerant yeast.</title>
        <authorList>
            <person name="Gostincar C."/>
            <person name="Stajich J.E."/>
            <person name="Zupancic J."/>
            <person name="Zalar P."/>
            <person name="Gunde-Cimerman N."/>
        </authorList>
    </citation>
    <scope>NUCLEOTIDE SEQUENCE [LARGE SCALE GENOMIC DNA]</scope>
    <source>
        <strain evidence="10 11">EXF-6656</strain>
    </source>
</reference>
<comment type="catalytic activity">
    <reaction evidence="6 8">
        <text>L-threonyl-[protein] + ATP = O-phospho-L-threonyl-[protein] + ADP + H(+)</text>
        <dbReference type="Rhea" id="RHEA:46608"/>
        <dbReference type="Rhea" id="RHEA-COMP:11060"/>
        <dbReference type="Rhea" id="RHEA-COMP:11605"/>
        <dbReference type="ChEBI" id="CHEBI:15378"/>
        <dbReference type="ChEBI" id="CHEBI:30013"/>
        <dbReference type="ChEBI" id="CHEBI:30616"/>
        <dbReference type="ChEBI" id="CHEBI:61977"/>
        <dbReference type="ChEBI" id="CHEBI:456216"/>
        <dbReference type="EC" id="2.7.11.1"/>
    </reaction>
</comment>
<dbReference type="Gene3D" id="1.10.510.10">
    <property type="entry name" value="Transferase(Phosphotransferase) domain 1"/>
    <property type="match status" value="1"/>
</dbReference>
<dbReference type="Pfam" id="PF00069">
    <property type="entry name" value="Pkinase"/>
    <property type="match status" value="1"/>
</dbReference>
<evidence type="ECO:0000259" key="9">
    <source>
        <dbReference type="PROSITE" id="PS50011"/>
    </source>
</evidence>
<evidence type="ECO:0000256" key="3">
    <source>
        <dbReference type="ARBA" id="ARBA00022741"/>
    </source>
</evidence>
<evidence type="ECO:0000256" key="7">
    <source>
        <dbReference type="ARBA" id="ARBA00048679"/>
    </source>
</evidence>
<evidence type="ECO:0000256" key="5">
    <source>
        <dbReference type="ARBA" id="ARBA00022840"/>
    </source>
</evidence>
<dbReference type="InterPro" id="IPR011009">
    <property type="entry name" value="Kinase-like_dom_sf"/>
</dbReference>
<dbReference type="GO" id="GO:0006357">
    <property type="term" value="P:regulation of transcription by RNA polymerase II"/>
    <property type="evidence" value="ECO:0007669"/>
    <property type="project" value="UniProtKB-ARBA"/>
</dbReference>
<organism evidence="10 11">
    <name type="scientific">Hortaea werneckii</name>
    <name type="common">Black yeast</name>
    <name type="synonym">Cladosporium werneckii</name>
    <dbReference type="NCBI Taxonomy" id="91943"/>
    <lineage>
        <taxon>Eukaryota</taxon>
        <taxon>Fungi</taxon>
        <taxon>Dikarya</taxon>
        <taxon>Ascomycota</taxon>
        <taxon>Pezizomycotina</taxon>
        <taxon>Dothideomycetes</taxon>
        <taxon>Dothideomycetidae</taxon>
        <taxon>Mycosphaerellales</taxon>
        <taxon>Teratosphaeriaceae</taxon>
        <taxon>Hortaea</taxon>
    </lineage>
</organism>
<comment type="caution">
    <text evidence="10">The sequence shown here is derived from an EMBL/GenBank/DDBJ whole genome shotgun (WGS) entry which is preliminary data.</text>
</comment>
<dbReference type="GO" id="GO:0004674">
    <property type="term" value="F:protein serine/threonine kinase activity"/>
    <property type="evidence" value="ECO:0007669"/>
    <property type="project" value="UniProtKB-UniRule"/>
</dbReference>
<keyword evidence="5 8" id="KW-0067">ATP-binding</keyword>
<evidence type="ECO:0000256" key="6">
    <source>
        <dbReference type="ARBA" id="ARBA00047899"/>
    </source>
</evidence>
<comment type="similarity">
    <text evidence="8">Belongs to the protein kinase superfamily. Ser/Thr protein kinase family. CK2 subfamily.</text>
</comment>
<dbReference type="EC" id="2.7.11.1" evidence="8"/>
<protein>
    <recommendedName>
        <fullName evidence="8">Casein kinase II subunit alpha</fullName>
        <shortName evidence="8">CK II alpha</shortName>
        <ecNumber evidence="8">2.7.11.1</ecNumber>
    </recommendedName>
</protein>
<dbReference type="SUPFAM" id="SSF56112">
    <property type="entry name" value="Protein kinase-like (PK-like)"/>
    <property type="match status" value="1"/>
</dbReference>
<comment type="subunit">
    <text evidence="8">Heterotetramer.</text>
</comment>
<dbReference type="AlphaFoldDB" id="A0A3M6VXI5"/>
<comment type="function">
    <text evidence="8">Catalytic subunit of a constitutively active serine/threonine-protein kinase complex that phosphorylates a large number of substrates containing acidic residues C-terminal to the phosphorylated serine or threonine.</text>
</comment>
<proteinExistence type="inferred from homology"/>
<dbReference type="FunFam" id="1.10.510.10:FF:000459">
    <property type="entry name" value="Casein kinase II subunit alpha"/>
    <property type="match status" value="1"/>
</dbReference>
<dbReference type="InterPro" id="IPR000719">
    <property type="entry name" value="Prot_kinase_dom"/>
</dbReference>
<dbReference type="VEuPathDB" id="FungiDB:BTJ68_08910"/>
<dbReference type="GO" id="GO:0005730">
    <property type="term" value="C:nucleolus"/>
    <property type="evidence" value="ECO:0007669"/>
    <property type="project" value="UniProtKB-ARBA"/>
</dbReference>
<dbReference type="GO" id="GO:0005829">
    <property type="term" value="C:cytosol"/>
    <property type="evidence" value="ECO:0007669"/>
    <property type="project" value="TreeGrafter"/>
</dbReference>
<dbReference type="OrthoDB" id="10254671at2759"/>
<gene>
    <name evidence="10" type="ORF">D0869_16097</name>
</gene>
<feature type="domain" description="Protein kinase" evidence="9">
    <location>
        <begin position="66"/>
        <end position="349"/>
    </location>
</feature>
<dbReference type="GO" id="GO:0005956">
    <property type="term" value="C:protein kinase CK2 complex"/>
    <property type="evidence" value="ECO:0007669"/>
    <property type="project" value="TreeGrafter"/>
</dbReference>
<dbReference type="PANTHER" id="PTHR24054">
    <property type="entry name" value="CASEIN KINASE II SUBUNIT ALPHA"/>
    <property type="match status" value="1"/>
</dbReference>
<dbReference type="CDD" id="cd14132">
    <property type="entry name" value="STKc_CK2_alpha"/>
    <property type="match status" value="1"/>
</dbReference>
<dbReference type="Proteomes" id="UP000281245">
    <property type="component" value="Unassembled WGS sequence"/>
</dbReference>
<dbReference type="PANTHER" id="PTHR24054:SF0">
    <property type="entry name" value="CASEIN KINASE II SUBUNIT ALPHA"/>
    <property type="match status" value="1"/>
</dbReference>
<dbReference type="SMART" id="SM00220">
    <property type="entry name" value="S_TKc"/>
    <property type="match status" value="1"/>
</dbReference>
<evidence type="ECO:0000256" key="1">
    <source>
        <dbReference type="ARBA" id="ARBA00022527"/>
    </source>
</evidence>
<dbReference type="InterPro" id="IPR045216">
    <property type="entry name" value="CK2_alpha"/>
</dbReference>
<accession>A0A3M6VXI5</accession>
<name>A0A3M6VXI5_HORWE</name>
<evidence type="ECO:0000313" key="11">
    <source>
        <dbReference type="Proteomes" id="UP000281245"/>
    </source>
</evidence>
<keyword evidence="1 8" id="KW-0723">Serine/threonine-protein kinase</keyword>
<dbReference type="InterPro" id="IPR008271">
    <property type="entry name" value="Ser/Thr_kinase_AS"/>
</dbReference>
<keyword evidence="3 8" id="KW-0547">Nucleotide-binding</keyword>
<dbReference type="Gene3D" id="3.30.200.20">
    <property type="entry name" value="Phosphorylase Kinase, domain 1"/>
    <property type="match status" value="1"/>
</dbReference>
<dbReference type="FunFam" id="3.30.200.20:FF:000088">
    <property type="entry name" value="Casein kinase II subunit alpha"/>
    <property type="match status" value="1"/>
</dbReference>
<sequence length="360" mass="40725">MLSPFVRSKWTDSEAADSEAGPLAKLAELTTSSASRSVAAEIHQDLRTAHWDFGNVEIPTGGHENYKINRKIGTSYDAAAKATLTNIAGQVEAGSHIASGQPCVIKVLKPIQMQKVKREIEVLKNLRAGPNIIELLDVVRDDRSNAFWLVFERVQNTNLRALLPTLGDYDVRLYMYGLMRALDYAHMNGIMHRDVKPSNILIDNLQHKIRLIDWGLAEVYDLGARYNIRVASKYYKAPELLAGFHGYDYSLDIWSLGTLFAGVIFQREPFFHGDSVPHQLVKIAEVLGSDTLLEYLDKYDLRLDAEYVSKLTGFPKQSCDEAIDFLEGMLKYDHTKRLTAWEALHHPYLEAVRKQGKFVE</sequence>